<dbReference type="SMART" id="SM00967">
    <property type="entry name" value="SpoU_sub_bind"/>
    <property type="match status" value="1"/>
</dbReference>
<dbReference type="Gene3D" id="3.30.1330.30">
    <property type="match status" value="1"/>
</dbReference>
<dbReference type="AlphaFoldDB" id="A0A1F4TRL5"/>
<dbReference type="EMBL" id="MEUF01000033">
    <property type="protein sequence ID" value="OGC35180.1"/>
    <property type="molecule type" value="Genomic_DNA"/>
</dbReference>
<evidence type="ECO:0000313" key="5">
    <source>
        <dbReference type="EMBL" id="OGC35180.1"/>
    </source>
</evidence>
<dbReference type="InterPro" id="IPR029064">
    <property type="entry name" value="Ribosomal_eL30-like_sf"/>
</dbReference>
<dbReference type="InterPro" id="IPR029026">
    <property type="entry name" value="tRNA_m1G_MTases_N"/>
</dbReference>
<dbReference type="Gene3D" id="3.40.1280.10">
    <property type="match status" value="1"/>
</dbReference>
<dbReference type="Pfam" id="PF00588">
    <property type="entry name" value="SpoU_methylase"/>
    <property type="match status" value="1"/>
</dbReference>
<dbReference type="GO" id="GO:0003723">
    <property type="term" value="F:RNA binding"/>
    <property type="evidence" value="ECO:0007669"/>
    <property type="project" value="InterPro"/>
</dbReference>
<dbReference type="GO" id="GO:0006396">
    <property type="term" value="P:RNA processing"/>
    <property type="evidence" value="ECO:0007669"/>
    <property type="project" value="InterPro"/>
</dbReference>
<dbReference type="STRING" id="1802583.A2311_03110"/>
<proteinExistence type="inferred from homology"/>
<name>A0A1F4TRL5_UNCSA</name>
<dbReference type="GO" id="GO:0005737">
    <property type="term" value="C:cytoplasm"/>
    <property type="evidence" value="ECO:0007669"/>
    <property type="project" value="UniProtKB-ARBA"/>
</dbReference>
<sequence length="250" mass="26995">MSTKISEVKNLLEKRAARRRAGLFVVEGPHLIEEACEYLEYIVYCEKLPIVKELLDKGFPAIKVSREQFADLSQVETPQGVLGVARQVDVPLTSLQLATGHWLLIYCLGIQDPGNLGTIIRSADALGAGGIILSKGTVDLYNPKVVRATQGSLFHLPLVIVENDSQALAALKNHQVKILAATLRNAKDITAIDLRPSVAIVLGNEGAGLPDEIVTLADEKIKIPMPGGAESLNVGMAATVMLYEALRQRI</sequence>
<accession>A0A1F4TRL5</accession>
<dbReference type="CDD" id="cd18095">
    <property type="entry name" value="SpoU-like_rRNA-MTase"/>
    <property type="match status" value="1"/>
</dbReference>
<comment type="caution">
    <text evidence="5">The sequence shown here is derived from an EMBL/GenBank/DDBJ whole genome shotgun (WGS) entry which is preliminary data.</text>
</comment>
<protein>
    <recommendedName>
        <fullName evidence="4">RNA 2-O ribose methyltransferase substrate binding domain-containing protein</fullName>
    </recommendedName>
</protein>
<keyword evidence="3" id="KW-0808">Transferase</keyword>
<dbReference type="Proteomes" id="UP000178951">
    <property type="component" value="Unassembled WGS sequence"/>
</dbReference>
<dbReference type="GO" id="GO:0032259">
    <property type="term" value="P:methylation"/>
    <property type="evidence" value="ECO:0007669"/>
    <property type="project" value="UniProtKB-KW"/>
</dbReference>
<evidence type="ECO:0000256" key="3">
    <source>
        <dbReference type="ARBA" id="ARBA00022679"/>
    </source>
</evidence>
<comment type="similarity">
    <text evidence="1">Belongs to the class IV-like SAM-binding methyltransferase superfamily. RNA methyltransferase TrmH family.</text>
</comment>
<dbReference type="Pfam" id="PF22435">
    <property type="entry name" value="MRM3-like_sub_bind"/>
    <property type="match status" value="1"/>
</dbReference>
<reference evidence="5 6" key="1">
    <citation type="journal article" date="2016" name="Nat. Commun.">
        <title>Thousands of microbial genomes shed light on interconnected biogeochemical processes in an aquifer system.</title>
        <authorList>
            <person name="Anantharaman K."/>
            <person name="Brown C.T."/>
            <person name="Hug L.A."/>
            <person name="Sharon I."/>
            <person name="Castelle C.J."/>
            <person name="Probst A.J."/>
            <person name="Thomas B.C."/>
            <person name="Singh A."/>
            <person name="Wilkins M.J."/>
            <person name="Karaoz U."/>
            <person name="Brodie E.L."/>
            <person name="Williams K.H."/>
            <person name="Hubbard S.S."/>
            <person name="Banfield J.F."/>
        </authorList>
    </citation>
    <scope>NUCLEOTIDE SEQUENCE [LARGE SCALE GENOMIC DNA]</scope>
</reference>
<organism evidence="5 6">
    <name type="scientific">candidate division WOR-1 bacterium RIFOXYB2_FULL_48_7</name>
    <dbReference type="NCBI Taxonomy" id="1802583"/>
    <lineage>
        <taxon>Bacteria</taxon>
        <taxon>Bacillati</taxon>
        <taxon>Saganbacteria</taxon>
    </lineage>
</organism>
<dbReference type="InterPro" id="IPR029028">
    <property type="entry name" value="Alpha/beta_knot_MTases"/>
</dbReference>
<dbReference type="GO" id="GO:0008173">
    <property type="term" value="F:RNA methyltransferase activity"/>
    <property type="evidence" value="ECO:0007669"/>
    <property type="project" value="InterPro"/>
</dbReference>
<dbReference type="InterPro" id="IPR013123">
    <property type="entry name" value="SpoU_subst-bd"/>
</dbReference>
<dbReference type="InterPro" id="IPR053888">
    <property type="entry name" value="MRM3-like_sub_bind"/>
</dbReference>
<gene>
    <name evidence="5" type="ORF">A2311_03110</name>
</gene>
<dbReference type="PANTHER" id="PTHR43191">
    <property type="entry name" value="RRNA METHYLTRANSFERASE 3"/>
    <property type="match status" value="1"/>
</dbReference>
<dbReference type="InterPro" id="IPR051259">
    <property type="entry name" value="rRNA_Methyltransferase"/>
</dbReference>
<evidence type="ECO:0000313" key="6">
    <source>
        <dbReference type="Proteomes" id="UP000178951"/>
    </source>
</evidence>
<evidence type="ECO:0000256" key="1">
    <source>
        <dbReference type="ARBA" id="ARBA00007228"/>
    </source>
</evidence>
<feature type="domain" description="RNA 2-O ribose methyltransferase substrate binding" evidence="4">
    <location>
        <begin position="25"/>
        <end position="91"/>
    </location>
</feature>
<dbReference type="InterPro" id="IPR001537">
    <property type="entry name" value="SpoU_MeTrfase"/>
</dbReference>
<evidence type="ECO:0000259" key="4">
    <source>
        <dbReference type="SMART" id="SM00967"/>
    </source>
</evidence>
<dbReference type="SUPFAM" id="SSF55315">
    <property type="entry name" value="L30e-like"/>
    <property type="match status" value="1"/>
</dbReference>
<keyword evidence="2" id="KW-0489">Methyltransferase</keyword>
<dbReference type="PANTHER" id="PTHR43191:SF2">
    <property type="entry name" value="RRNA METHYLTRANSFERASE 3, MITOCHONDRIAL"/>
    <property type="match status" value="1"/>
</dbReference>
<dbReference type="SUPFAM" id="SSF75217">
    <property type="entry name" value="alpha/beta knot"/>
    <property type="match status" value="1"/>
</dbReference>
<evidence type="ECO:0000256" key="2">
    <source>
        <dbReference type="ARBA" id="ARBA00022603"/>
    </source>
</evidence>